<dbReference type="EMBL" id="JACHET010000001">
    <property type="protein sequence ID" value="MBB6185256.1"/>
    <property type="molecule type" value="Genomic_DNA"/>
</dbReference>
<sequence>MTAYDFRQFQKDLAAIDEQAPTSTAPMAQAKAEFLELCKRHNLTVADVVGFFPEEEGIEYIMGLLSARKAKKKPNSKTKG</sequence>
<dbReference type="RefSeq" id="WP_043102553.1">
    <property type="nucleotide sequence ID" value="NZ_JACHET010000001.1"/>
</dbReference>
<dbReference type="HOGENOM" id="CLU_2424902_0_0_6"/>
<comment type="caution">
    <text evidence="1">The sequence shown here is derived from an EMBL/GenBank/DDBJ whole genome shotgun (WGS) entry which is preliminary data.</text>
</comment>
<name>A0A099CSA5_9GAMM</name>
<gene>
    <name evidence="2" type="ORF">HNQ86_002601</name>
    <name evidence="1" type="ORF">LF63_0113255</name>
</gene>
<protein>
    <submittedName>
        <fullName evidence="1">Uncharacterized protein</fullName>
    </submittedName>
</protein>
<dbReference type="Proteomes" id="UP000560000">
    <property type="component" value="Unassembled WGS sequence"/>
</dbReference>
<evidence type="ECO:0000313" key="3">
    <source>
        <dbReference type="Proteomes" id="UP000029708"/>
    </source>
</evidence>
<dbReference type="EMBL" id="JROI01000015">
    <property type="protein sequence ID" value="KGI76888.1"/>
    <property type="molecule type" value="Genomic_DNA"/>
</dbReference>
<accession>A0A099CSA5</accession>
<keyword evidence="3" id="KW-1185">Reference proteome</keyword>
<dbReference type="OrthoDB" id="5957492at2"/>
<reference evidence="1 3" key="1">
    <citation type="submission" date="2014-09" db="EMBL/GenBank/DDBJ databases">
        <title>Xanthomonadaceae 3.5X direct submission.</title>
        <authorList>
            <person name="Fang T."/>
            <person name="Wang H."/>
        </authorList>
    </citation>
    <scope>NUCLEOTIDE SEQUENCE [LARGE SCALE GENOMIC DNA]</scope>
    <source>
        <strain evidence="1 3">3.5X</strain>
    </source>
</reference>
<proteinExistence type="predicted"/>
<dbReference type="Proteomes" id="UP000029708">
    <property type="component" value="Unassembled WGS sequence"/>
</dbReference>
<dbReference type="AlphaFoldDB" id="A0A099CSA5"/>
<evidence type="ECO:0000313" key="1">
    <source>
        <dbReference type="EMBL" id="KGI76888.1"/>
    </source>
</evidence>
<evidence type="ECO:0000313" key="4">
    <source>
        <dbReference type="Proteomes" id="UP000560000"/>
    </source>
</evidence>
<evidence type="ECO:0000313" key="2">
    <source>
        <dbReference type="EMBL" id="MBB6185256.1"/>
    </source>
</evidence>
<organism evidence="1 3">
    <name type="scientific">Oleiagrimonas soli</name>
    <dbReference type="NCBI Taxonomy" id="1543381"/>
    <lineage>
        <taxon>Bacteria</taxon>
        <taxon>Pseudomonadati</taxon>
        <taxon>Pseudomonadota</taxon>
        <taxon>Gammaproteobacteria</taxon>
        <taxon>Lysobacterales</taxon>
        <taxon>Rhodanobacteraceae</taxon>
        <taxon>Oleiagrimonas</taxon>
    </lineage>
</organism>
<reference evidence="2 4" key="2">
    <citation type="submission" date="2020-08" db="EMBL/GenBank/DDBJ databases">
        <title>Genomic Encyclopedia of Type Strains, Phase IV (KMG-IV): sequencing the most valuable type-strain genomes for metagenomic binning, comparative biology and taxonomic classification.</title>
        <authorList>
            <person name="Goeker M."/>
        </authorList>
    </citation>
    <scope>NUCLEOTIDE SEQUENCE [LARGE SCALE GENOMIC DNA]</scope>
    <source>
        <strain evidence="2 4">DSM 107085</strain>
    </source>
</reference>